<dbReference type="Proteomes" id="UP000286415">
    <property type="component" value="Unassembled WGS sequence"/>
</dbReference>
<feature type="region of interest" description="Disordered" evidence="1">
    <location>
        <begin position="35"/>
        <end position="70"/>
    </location>
</feature>
<evidence type="ECO:0000313" key="3">
    <source>
        <dbReference type="EMBL" id="KAG5449672.1"/>
    </source>
</evidence>
<evidence type="ECO:0000256" key="2">
    <source>
        <dbReference type="SAM" id="SignalP"/>
    </source>
</evidence>
<name>A0A8T1ML79_CLOSI</name>
<sequence length="70" mass="7318">MHVTLAMLLLGMAFLTTCNPVSDEESVVVDDKNVGGAAENSVGSEAAMEEEGESASYVVDQNAPGDEEKK</sequence>
<keyword evidence="2" id="KW-0732">Signal</keyword>
<dbReference type="AlphaFoldDB" id="A0A8T1ML79"/>
<evidence type="ECO:0000313" key="4">
    <source>
        <dbReference type="Proteomes" id="UP000286415"/>
    </source>
</evidence>
<evidence type="ECO:0008006" key="5">
    <source>
        <dbReference type="Google" id="ProtNLM"/>
    </source>
</evidence>
<protein>
    <recommendedName>
        <fullName evidence="5">Secreted protein</fullName>
    </recommendedName>
</protein>
<evidence type="ECO:0000256" key="1">
    <source>
        <dbReference type="SAM" id="MobiDB-lite"/>
    </source>
</evidence>
<feature type="signal peptide" evidence="2">
    <location>
        <begin position="1"/>
        <end position="18"/>
    </location>
</feature>
<reference evidence="3 4" key="1">
    <citation type="journal article" date="2018" name="Biotechnol. Adv.">
        <title>Improved genomic resources and new bioinformatic workflow for the carcinogenic parasite Clonorchis sinensis: Biotechnological implications.</title>
        <authorList>
            <person name="Wang D."/>
            <person name="Korhonen P.K."/>
            <person name="Gasser R.B."/>
            <person name="Young N.D."/>
        </authorList>
    </citation>
    <scope>NUCLEOTIDE SEQUENCE [LARGE SCALE GENOMIC DNA]</scope>
    <source>
        <strain evidence="3">Cs-k2</strain>
    </source>
</reference>
<accession>A0A8T1ML79</accession>
<feature type="chain" id="PRO_5035919079" description="Secreted protein" evidence="2">
    <location>
        <begin position="19"/>
        <end position="70"/>
    </location>
</feature>
<organism evidence="3 4">
    <name type="scientific">Clonorchis sinensis</name>
    <name type="common">Chinese liver fluke</name>
    <dbReference type="NCBI Taxonomy" id="79923"/>
    <lineage>
        <taxon>Eukaryota</taxon>
        <taxon>Metazoa</taxon>
        <taxon>Spiralia</taxon>
        <taxon>Lophotrochozoa</taxon>
        <taxon>Platyhelminthes</taxon>
        <taxon>Trematoda</taxon>
        <taxon>Digenea</taxon>
        <taxon>Opisthorchiida</taxon>
        <taxon>Opisthorchiata</taxon>
        <taxon>Opisthorchiidae</taxon>
        <taxon>Clonorchis</taxon>
    </lineage>
</organism>
<proteinExistence type="predicted"/>
<comment type="caution">
    <text evidence="3">The sequence shown here is derived from an EMBL/GenBank/DDBJ whole genome shotgun (WGS) entry which is preliminary data.</text>
</comment>
<dbReference type="EMBL" id="NIRI02000042">
    <property type="protein sequence ID" value="KAG5449672.1"/>
    <property type="molecule type" value="Genomic_DNA"/>
</dbReference>
<keyword evidence="4" id="KW-1185">Reference proteome</keyword>
<gene>
    <name evidence="3" type="ORF">CSKR_110918</name>
</gene>
<reference evidence="3 4" key="2">
    <citation type="journal article" date="2021" name="Genomics">
        <title>High-quality reference genome for Clonorchis sinensis.</title>
        <authorList>
            <person name="Young N.D."/>
            <person name="Stroehlein A.J."/>
            <person name="Kinkar L."/>
            <person name="Wang T."/>
            <person name="Sohn W.M."/>
            <person name="Chang B.C.H."/>
            <person name="Kaur P."/>
            <person name="Weisz D."/>
            <person name="Dudchenko O."/>
            <person name="Aiden E.L."/>
            <person name="Korhonen P.K."/>
            <person name="Gasser R.B."/>
        </authorList>
    </citation>
    <scope>NUCLEOTIDE SEQUENCE [LARGE SCALE GENOMIC DNA]</scope>
    <source>
        <strain evidence="3">Cs-k2</strain>
    </source>
</reference>